<sequence>MKDLAVDDIPLVALDAELAQFLNAGYLAVSESGCVGQKKGAAITTTAEHTKVESEIPIKHHCAPNIDLDELMLQHAITETDSRQHL</sequence>
<gene>
    <name evidence="1" type="ORF">GMPD_21020</name>
</gene>
<reference evidence="2" key="1">
    <citation type="submission" date="2020-06" db="EMBL/GenBank/DDBJ databases">
        <title>Draft genomic sequecing of Geomonas sp. Red736.</title>
        <authorList>
            <person name="Itoh H."/>
            <person name="Xu Z.X."/>
            <person name="Ushijima N."/>
            <person name="Masuda Y."/>
            <person name="Shiratori Y."/>
            <person name="Senoo K."/>
        </authorList>
    </citation>
    <scope>NUCLEOTIDE SEQUENCE [LARGE SCALE GENOMIC DNA]</scope>
    <source>
        <strain evidence="2">Red736</strain>
    </source>
</reference>
<comment type="caution">
    <text evidence="1">The sequence shown here is derived from an EMBL/GenBank/DDBJ whole genome shotgun (WGS) entry which is preliminary data.</text>
</comment>
<dbReference type="AlphaFoldDB" id="A0A6V8MXC0"/>
<name>A0A6V8MXC0_9BACT</name>
<dbReference type="EMBL" id="BLXY01000003">
    <property type="protein sequence ID" value="GFO64183.1"/>
    <property type="molecule type" value="Genomic_DNA"/>
</dbReference>
<organism evidence="1 2">
    <name type="scientific">Geomonas paludis</name>
    <dbReference type="NCBI Taxonomy" id="2740185"/>
    <lineage>
        <taxon>Bacteria</taxon>
        <taxon>Pseudomonadati</taxon>
        <taxon>Thermodesulfobacteriota</taxon>
        <taxon>Desulfuromonadia</taxon>
        <taxon>Geobacterales</taxon>
        <taxon>Geobacteraceae</taxon>
        <taxon>Geomonas</taxon>
    </lineage>
</organism>
<dbReference type="Proteomes" id="UP000568888">
    <property type="component" value="Unassembled WGS sequence"/>
</dbReference>
<proteinExistence type="predicted"/>
<evidence type="ECO:0000313" key="1">
    <source>
        <dbReference type="EMBL" id="GFO64183.1"/>
    </source>
</evidence>
<accession>A0A6V8MXC0</accession>
<evidence type="ECO:0000313" key="2">
    <source>
        <dbReference type="Proteomes" id="UP000568888"/>
    </source>
</evidence>
<protein>
    <submittedName>
        <fullName evidence="1">Uncharacterized protein</fullName>
    </submittedName>
</protein>